<dbReference type="Proteomes" id="UP000499080">
    <property type="component" value="Unassembled WGS sequence"/>
</dbReference>
<keyword evidence="2" id="KW-1185">Reference proteome</keyword>
<protein>
    <submittedName>
        <fullName evidence="1">Uncharacterized protein</fullName>
    </submittedName>
</protein>
<accession>A0A4Y2CHB5</accession>
<sequence length="104" mass="11221">MFSSFISTVAFLIFKESCCKRGLDVYIDCLLRVPVHESRTGSTNGVVTTPPATASNHQRTELASASIQGLSLCLLRRIILTLTHPSGNICTPSLAIQSVVMILT</sequence>
<reference evidence="1 2" key="1">
    <citation type="journal article" date="2019" name="Sci. Rep.">
        <title>Orb-weaving spider Araneus ventricosus genome elucidates the spidroin gene catalogue.</title>
        <authorList>
            <person name="Kono N."/>
            <person name="Nakamura H."/>
            <person name="Ohtoshi R."/>
            <person name="Moran D.A.P."/>
            <person name="Shinohara A."/>
            <person name="Yoshida Y."/>
            <person name="Fujiwara M."/>
            <person name="Mori M."/>
            <person name="Tomita M."/>
            <person name="Arakawa K."/>
        </authorList>
    </citation>
    <scope>NUCLEOTIDE SEQUENCE [LARGE SCALE GENOMIC DNA]</scope>
</reference>
<evidence type="ECO:0000313" key="2">
    <source>
        <dbReference type="Proteomes" id="UP000499080"/>
    </source>
</evidence>
<evidence type="ECO:0000313" key="1">
    <source>
        <dbReference type="EMBL" id="GBM03812.1"/>
    </source>
</evidence>
<comment type="caution">
    <text evidence="1">The sequence shown here is derived from an EMBL/GenBank/DDBJ whole genome shotgun (WGS) entry which is preliminary data.</text>
</comment>
<dbReference type="AlphaFoldDB" id="A0A4Y2CHB5"/>
<organism evidence="1 2">
    <name type="scientific">Araneus ventricosus</name>
    <name type="common">Orbweaver spider</name>
    <name type="synonym">Epeira ventricosa</name>
    <dbReference type="NCBI Taxonomy" id="182803"/>
    <lineage>
        <taxon>Eukaryota</taxon>
        <taxon>Metazoa</taxon>
        <taxon>Ecdysozoa</taxon>
        <taxon>Arthropoda</taxon>
        <taxon>Chelicerata</taxon>
        <taxon>Arachnida</taxon>
        <taxon>Araneae</taxon>
        <taxon>Araneomorphae</taxon>
        <taxon>Entelegynae</taxon>
        <taxon>Araneoidea</taxon>
        <taxon>Araneidae</taxon>
        <taxon>Araneus</taxon>
    </lineage>
</organism>
<proteinExistence type="predicted"/>
<name>A0A4Y2CHB5_ARAVE</name>
<dbReference type="EMBL" id="BGPR01000195">
    <property type="protein sequence ID" value="GBM03812.1"/>
    <property type="molecule type" value="Genomic_DNA"/>
</dbReference>
<gene>
    <name evidence="1" type="ORF">AVEN_231290_1</name>
</gene>